<proteinExistence type="inferred from homology"/>
<dbReference type="SMART" id="SM00028">
    <property type="entry name" value="TPR"/>
    <property type="match status" value="2"/>
</dbReference>
<dbReference type="EMBL" id="CP066776">
    <property type="protein sequence ID" value="QQL43951.1"/>
    <property type="molecule type" value="Genomic_DNA"/>
</dbReference>
<comment type="subcellular location">
    <subcellularLocation>
        <location evidence="1">Membrane</location>
    </subcellularLocation>
</comment>
<dbReference type="Proteomes" id="UP000475117">
    <property type="component" value="Chromosome"/>
</dbReference>
<dbReference type="InterPro" id="IPR050810">
    <property type="entry name" value="Bact_Secretion_Sys_Channel"/>
</dbReference>
<evidence type="ECO:0000256" key="3">
    <source>
        <dbReference type="ARBA" id="ARBA00023136"/>
    </source>
</evidence>
<evidence type="ECO:0000313" key="7">
    <source>
        <dbReference type="EMBL" id="QQL43951.1"/>
    </source>
</evidence>
<keyword evidence="8" id="KW-1185">Reference proteome</keyword>
<dbReference type="InterPro" id="IPR011990">
    <property type="entry name" value="TPR-like_helical_dom_sf"/>
</dbReference>
<evidence type="ECO:0000256" key="1">
    <source>
        <dbReference type="ARBA" id="ARBA00004370"/>
    </source>
</evidence>
<gene>
    <name evidence="7" type="ORF">G3M56_008590</name>
</gene>
<dbReference type="Gene3D" id="1.25.40.10">
    <property type="entry name" value="Tetratricopeptide repeat domain"/>
    <property type="match status" value="1"/>
</dbReference>
<comment type="similarity">
    <text evidence="5">Belongs to the bacterial secretin family.</text>
</comment>
<reference evidence="7 8" key="1">
    <citation type="submission" date="2020-12" db="EMBL/GenBank/DDBJ databases">
        <title>Sulforoseuscoccus oceanibium gen. nov., sp. nov., a representative of the phylum Verrucomicrobia with special cytoplasmic membrane, and proposal of Sulforoseuscoccusaceae fam. nov.</title>
        <authorList>
            <person name="Xi F."/>
        </authorList>
    </citation>
    <scope>NUCLEOTIDE SEQUENCE [LARGE SCALE GENOMIC DNA]</scope>
    <source>
        <strain evidence="7 8">T37</strain>
    </source>
</reference>
<dbReference type="InterPro" id="IPR049997">
    <property type="entry name" value="Amuc_1098-like"/>
</dbReference>
<dbReference type="AlphaFoldDB" id="A0A6B3LB86"/>
<accession>A0A6B3LB86</accession>
<dbReference type="NCBIfam" id="NF042912">
    <property type="entry name" value="Amuc_1098_fam"/>
    <property type="match status" value="1"/>
</dbReference>
<keyword evidence="2" id="KW-0732">Signal</keyword>
<evidence type="ECO:0000256" key="4">
    <source>
        <dbReference type="PROSITE-ProRule" id="PRU00339"/>
    </source>
</evidence>
<name>A0A6B3LB86_9BACT</name>
<dbReference type="GO" id="GO:0015627">
    <property type="term" value="C:type II protein secretion system complex"/>
    <property type="evidence" value="ECO:0007669"/>
    <property type="project" value="TreeGrafter"/>
</dbReference>
<evidence type="ECO:0000313" key="8">
    <source>
        <dbReference type="Proteomes" id="UP000475117"/>
    </source>
</evidence>
<dbReference type="GO" id="GO:0009306">
    <property type="term" value="P:protein secretion"/>
    <property type="evidence" value="ECO:0007669"/>
    <property type="project" value="InterPro"/>
</dbReference>
<feature type="domain" description="Type II/III secretion system secretin-like" evidence="6">
    <location>
        <begin position="597"/>
        <end position="798"/>
    </location>
</feature>
<dbReference type="PANTHER" id="PTHR30332:SF24">
    <property type="entry name" value="SECRETIN GSPD-RELATED"/>
    <property type="match status" value="1"/>
</dbReference>
<dbReference type="Pfam" id="PF00263">
    <property type="entry name" value="Secretin"/>
    <property type="match status" value="1"/>
</dbReference>
<dbReference type="InterPro" id="IPR019734">
    <property type="entry name" value="TPR_rpt"/>
</dbReference>
<dbReference type="RefSeq" id="WP_164363527.1">
    <property type="nucleotide sequence ID" value="NZ_CP066776.1"/>
</dbReference>
<dbReference type="KEGG" id="soa:G3M56_008590"/>
<dbReference type="SUPFAM" id="SSF48452">
    <property type="entry name" value="TPR-like"/>
    <property type="match status" value="1"/>
</dbReference>
<sequence length="819" mass="88561">MRFPAWISDSNWTSVRRAVRPVMRVAPAVACAALVAGSPHAAIAQDAASVEVDQRALRTAEARAFAEEGDYLMKQGDYAEASTRYREAVEFLPTAPITADLRKAMVSRYARAATLHAKQLTKEARYAEAKALLESVLSDGMAPNYGPAKSLQEKLSDGDAVNLADSPERQDKAASVLTLLKEAEFLELADDYDAAKGRYEDVLRLDKYNKAAQAGIERVEREKMNYAAVARTRTRAELVSEVDAGWETPKVEILARDGEISGRSFTPEEAAGRDAILKARRNLGKMVVDRVSFDEATVSDVLRFLTSKTRSLDPKGEGINFVLKDAMDAEGNMSNAGEKMISLDLRNVPVMEVVRYTARLAGLNYRIEPYAVVLSASDLDSDLLVVRSYRVRPDFISSAPTNAPADDDPFGNTNMGNTSVVVKRLSAKEFLERSGIPFDEGSTARFDAATSTLTMRNTAAAHQRLETLVEMSRTDVGRLVEIRVKMVEVNQTNLTELGFDWLLGGSDLGNGVVVTGGTGDIGEVPLTDPTTGGQLGENPVTASLRSGDTAITEASISSLVATGSPASLGAQGDRAPGVFGVSGVLTQPQFQMVMRGLNQKKGVDMLNAPHVVTRSGQVARVEVMREFIYPTEYDPPELPNAVRGDRDLGSFPVTPATPTAFDMKPLGTIMEVDPVVNKEGTLVELNVDLVMREFIGFVNYGSPITTPPIGGDLFAAPQVITENRILQPVFETRTEKTSVSVYDGQSLVIGGLLNSQVETVNDSVPFFGDIPVFGRFFKTRAEKTTKQALLIFVEVNVLDPSGRPLRDYAADSAVGAPGV</sequence>
<keyword evidence="4" id="KW-0802">TPR repeat</keyword>
<keyword evidence="3" id="KW-0472">Membrane</keyword>
<feature type="repeat" description="TPR" evidence="4">
    <location>
        <begin position="62"/>
        <end position="95"/>
    </location>
</feature>
<dbReference type="InterPro" id="IPR004846">
    <property type="entry name" value="T2SS/T3SS_dom"/>
</dbReference>
<evidence type="ECO:0000256" key="5">
    <source>
        <dbReference type="RuleBase" id="RU004003"/>
    </source>
</evidence>
<organism evidence="7 8">
    <name type="scientific">Sulfuriroseicoccus oceanibius</name>
    <dbReference type="NCBI Taxonomy" id="2707525"/>
    <lineage>
        <taxon>Bacteria</taxon>
        <taxon>Pseudomonadati</taxon>
        <taxon>Verrucomicrobiota</taxon>
        <taxon>Verrucomicrobiia</taxon>
        <taxon>Verrucomicrobiales</taxon>
        <taxon>Verrucomicrobiaceae</taxon>
        <taxon>Sulfuriroseicoccus</taxon>
    </lineage>
</organism>
<dbReference type="PROSITE" id="PS50005">
    <property type="entry name" value="TPR"/>
    <property type="match status" value="1"/>
</dbReference>
<evidence type="ECO:0000259" key="6">
    <source>
        <dbReference type="Pfam" id="PF00263"/>
    </source>
</evidence>
<dbReference type="PANTHER" id="PTHR30332">
    <property type="entry name" value="PROBABLE GENERAL SECRETION PATHWAY PROTEIN D"/>
    <property type="match status" value="1"/>
</dbReference>
<evidence type="ECO:0000256" key="2">
    <source>
        <dbReference type="ARBA" id="ARBA00022729"/>
    </source>
</evidence>
<protein>
    <submittedName>
        <fullName evidence="7">Type II and III secretion system protein</fullName>
    </submittedName>
</protein>
<dbReference type="GO" id="GO:0016020">
    <property type="term" value="C:membrane"/>
    <property type="evidence" value="ECO:0007669"/>
    <property type="project" value="UniProtKB-SubCell"/>
</dbReference>